<keyword evidence="6 9" id="KW-0249">Electron transport</keyword>
<dbReference type="Gene3D" id="1.10.1090.10">
    <property type="entry name" value="Cytochrome b-c1 complex subunit 7"/>
    <property type="match status" value="1"/>
</dbReference>
<evidence type="ECO:0000256" key="9">
    <source>
        <dbReference type="PIRNR" id="PIRNR000022"/>
    </source>
</evidence>
<comment type="subcellular location">
    <subcellularLocation>
        <location evidence="1">Mitochondrion inner membrane</location>
        <topology evidence="1">Peripheral membrane protein</topology>
        <orientation evidence="1">Matrix side</orientation>
    </subcellularLocation>
</comment>
<dbReference type="AlphaFoldDB" id="A0A420YNX7"/>
<organism evidence="10 11">
    <name type="scientific">Coniochaeta pulveracea</name>
    <dbReference type="NCBI Taxonomy" id="177199"/>
    <lineage>
        <taxon>Eukaryota</taxon>
        <taxon>Fungi</taxon>
        <taxon>Dikarya</taxon>
        <taxon>Ascomycota</taxon>
        <taxon>Pezizomycotina</taxon>
        <taxon>Sordariomycetes</taxon>
        <taxon>Sordariomycetidae</taxon>
        <taxon>Coniochaetales</taxon>
        <taxon>Coniochaetaceae</taxon>
        <taxon>Coniochaeta</taxon>
    </lineage>
</organism>
<comment type="function">
    <text evidence="9">Component of the ubiquinol-cytochrome c oxidoreductase, a multisubunit transmembrane complex that is part of the mitochondrial electron transport chain which drives oxidative phosphorylation.</text>
</comment>
<keyword evidence="3 9" id="KW-0813">Transport</keyword>
<dbReference type="GO" id="GO:0006122">
    <property type="term" value="P:mitochondrial electron transport, ubiquinol to cytochrome c"/>
    <property type="evidence" value="ECO:0007669"/>
    <property type="project" value="InterPro"/>
</dbReference>
<dbReference type="InterPro" id="IPR036544">
    <property type="entry name" value="QCR7_sf"/>
</dbReference>
<evidence type="ECO:0000256" key="6">
    <source>
        <dbReference type="ARBA" id="ARBA00022982"/>
    </source>
</evidence>
<dbReference type="Proteomes" id="UP000275385">
    <property type="component" value="Unassembled WGS sequence"/>
</dbReference>
<keyword evidence="5 9" id="KW-0999">Mitochondrion inner membrane</keyword>
<name>A0A420YNX7_9PEZI</name>
<dbReference type="Pfam" id="PF02271">
    <property type="entry name" value="UCR_14kD"/>
    <property type="match status" value="1"/>
</dbReference>
<accession>A0A420YNX7</accession>
<keyword evidence="4 9" id="KW-0679">Respiratory chain</keyword>
<dbReference type="EMBL" id="QVQW01000001">
    <property type="protein sequence ID" value="RKU49590.1"/>
    <property type="molecule type" value="Genomic_DNA"/>
</dbReference>
<gene>
    <name evidence="10" type="primary">QCR7</name>
    <name evidence="10" type="ORF">DL546_009456</name>
</gene>
<dbReference type="GO" id="GO:0045275">
    <property type="term" value="C:respiratory chain complex III"/>
    <property type="evidence" value="ECO:0007669"/>
    <property type="project" value="InterPro"/>
</dbReference>
<comment type="similarity">
    <text evidence="2 9">Belongs to the UQCRB/QCR7 family.</text>
</comment>
<keyword evidence="11" id="KW-1185">Reference proteome</keyword>
<dbReference type="PIRSF" id="PIRSF000022">
    <property type="entry name" value="Bc1_14K"/>
    <property type="match status" value="1"/>
</dbReference>
<proteinExistence type="inferred from homology"/>
<evidence type="ECO:0000256" key="7">
    <source>
        <dbReference type="ARBA" id="ARBA00023128"/>
    </source>
</evidence>
<evidence type="ECO:0000256" key="2">
    <source>
        <dbReference type="ARBA" id="ARBA00008554"/>
    </source>
</evidence>
<dbReference type="InterPro" id="IPR003197">
    <property type="entry name" value="QCR7"/>
</dbReference>
<sequence>MSLAPYLATRPWLRNLLKPVASWYANAASYRQLGLHYDDLISEENEDVQRALKRLTPKESYDRVFRLRRATQLSLQQKILPREAWTKPQDDVAYVSQLLAAVEAEAKEREDLDTIVPLKAH</sequence>
<dbReference type="STRING" id="177199.A0A420YNX7"/>
<evidence type="ECO:0000256" key="4">
    <source>
        <dbReference type="ARBA" id="ARBA00022660"/>
    </source>
</evidence>
<keyword evidence="8 9" id="KW-0472">Membrane</keyword>
<evidence type="ECO:0000313" key="10">
    <source>
        <dbReference type="EMBL" id="RKU49590.1"/>
    </source>
</evidence>
<reference evidence="10 11" key="1">
    <citation type="submission" date="2018-08" db="EMBL/GenBank/DDBJ databases">
        <title>Draft genome of the lignicolous fungus Coniochaeta pulveracea.</title>
        <authorList>
            <person name="Borstlap C.J."/>
            <person name="De Witt R.N."/>
            <person name="Botha A."/>
            <person name="Volschenk H."/>
        </authorList>
    </citation>
    <scope>NUCLEOTIDE SEQUENCE [LARGE SCALE GENOMIC DNA]</scope>
    <source>
        <strain evidence="10 11">CAB683</strain>
    </source>
</reference>
<dbReference type="FunFam" id="1.10.1090.10:FF:000001">
    <property type="entry name" value="Cytochrome b-c1 complex subunit 7"/>
    <property type="match status" value="1"/>
</dbReference>
<dbReference type="GO" id="GO:0005743">
    <property type="term" value="C:mitochondrial inner membrane"/>
    <property type="evidence" value="ECO:0007669"/>
    <property type="project" value="UniProtKB-SubCell"/>
</dbReference>
<dbReference type="PANTHER" id="PTHR12022">
    <property type="entry name" value="UBIQUINOL-CYTOCHROME C REDUCTASE COMPLEX 14 KD PROTEIN"/>
    <property type="match status" value="1"/>
</dbReference>
<dbReference type="OrthoDB" id="425749at2759"/>
<evidence type="ECO:0000313" key="11">
    <source>
        <dbReference type="Proteomes" id="UP000275385"/>
    </source>
</evidence>
<evidence type="ECO:0000256" key="1">
    <source>
        <dbReference type="ARBA" id="ARBA00004443"/>
    </source>
</evidence>
<comment type="caution">
    <text evidence="10">The sequence shown here is derived from an EMBL/GenBank/DDBJ whole genome shotgun (WGS) entry which is preliminary data.</text>
</comment>
<protein>
    <recommendedName>
        <fullName evidence="9">Cytochrome b-c1 complex subunit 7</fullName>
    </recommendedName>
</protein>
<evidence type="ECO:0000256" key="5">
    <source>
        <dbReference type="ARBA" id="ARBA00022792"/>
    </source>
</evidence>
<evidence type="ECO:0000256" key="8">
    <source>
        <dbReference type="ARBA" id="ARBA00023136"/>
    </source>
</evidence>
<dbReference type="PANTHER" id="PTHR12022:SF0">
    <property type="entry name" value="CYTOCHROME B-C1 COMPLEX SUBUNIT 7"/>
    <property type="match status" value="1"/>
</dbReference>
<keyword evidence="7 9" id="KW-0496">Mitochondrion</keyword>
<evidence type="ECO:0000256" key="3">
    <source>
        <dbReference type="ARBA" id="ARBA00022448"/>
    </source>
</evidence>
<dbReference type="SUPFAM" id="SSF81524">
    <property type="entry name" value="14 kDa protein of cytochrome bc1 complex (Ubiquinol-cytochrome c reductase)"/>
    <property type="match status" value="1"/>
</dbReference>